<dbReference type="AlphaFoldDB" id="A0AAD9EFX8"/>
<keyword evidence="3" id="KW-1185">Reference proteome</keyword>
<feature type="region of interest" description="Disordered" evidence="1">
    <location>
        <begin position="1"/>
        <end position="30"/>
    </location>
</feature>
<accession>A0AAD9EFX8</accession>
<reference evidence="2" key="1">
    <citation type="submission" date="2023-01" db="EMBL/GenBank/DDBJ databases">
        <title>Colletotrichum chrysophilum M932 genome sequence.</title>
        <authorList>
            <person name="Baroncelli R."/>
        </authorList>
    </citation>
    <scope>NUCLEOTIDE SEQUENCE</scope>
    <source>
        <strain evidence="2">M932</strain>
    </source>
</reference>
<protein>
    <submittedName>
        <fullName evidence="2">Uncharacterized protein</fullName>
    </submittedName>
</protein>
<sequence length="152" mass="17348">MELGERQGSGDEPSDTAPRNGKKSYTNTARRRKAECYSDSTLVVHLDVQLHLHLDSAWSRISRIWYRLAAVEWLDVENRSLEHWLLGRDGGPRTLRPGTVAPTLAMHVVVISVLVDVGLWRYADLTGARCPVKSARRSFDQLQYLRINIPRR</sequence>
<evidence type="ECO:0000313" key="3">
    <source>
        <dbReference type="Proteomes" id="UP001243330"/>
    </source>
</evidence>
<organism evidence="2 3">
    <name type="scientific">Colletotrichum chrysophilum</name>
    <dbReference type="NCBI Taxonomy" id="1836956"/>
    <lineage>
        <taxon>Eukaryota</taxon>
        <taxon>Fungi</taxon>
        <taxon>Dikarya</taxon>
        <taxon>Ascomycota</taxon>
        <taxon>Pezizomycotina</taxon>
        <taxon>Sordariomycetes</taxon>
        <taxon>Hypocreomycetidae</taxon>
        <taxon>Glomerellales</taxon>
        <taxon>Glomerellaceae</taxon>
        <taxon>Colletotrichum</taxon>
        <taxon>Colletotrichum gloeosporioides species complex</taxon>
    </lineage>
</organism>
<evidence type="ECO:0000313" key="2">
    <source>
        <dbReference type="EMBL" id="KAK1847140.1"/>
    </source>
</evidence>
<gene>
    <name evidence="2" type="ORF">CCHR01_10246</name>
</gene>
<proteinExistence type="predicted"/>
<comment type="caution">
    <text evidence="2">The sequence shown here is derived from an EMBL/GenBank/DDBJ whole genome shotgun (WGS) entry which is preliminary data.</text>
</comment>
<evidence type="ECO:0000256" key="1">
    <source>
        <dbReference type="SAM" id="MobiDB-lite"/>
    </source>
</evidence>
<dbReference type="Proteomes" id="UP001243330">
    <property type="component" value="Unassembled WGS sequence"/>
</dbReference>
<dbReference type="EMBL" id="JAQOWY010000212">
    <property type="protein sequence ID" value="KAK1847140.1"/>
    <property type="molecule type" value="Genomic_DNA"/>
</dbReference>
<name>A0AAD9EFX8_9PEZI</name>